<dbReference type="SUPFAM" id="SSF54631">
    <property type="entry name" value="CBS-domain pair"/>
    <property type="match status" value="1"/>
</dbReference>
<comment type="caution">
    <text evidence="3">The sequence shown here is derived from an EMBL/GenBank/DDBJ whole genome shotgun (WGS) entry which is preliminary data.</text>
</comment>
<evidence type="ECO:0000256" key="1">
    <source>
        <dbReference type="PROSITE-ProRule" id="PRU00703"/>
    </source>
</evidence>
<dbReference type="InterPro" id="IPR000644">
    <property type="entry name" value="CBS_dom"/>
</dbReference>
<gene>
    <name evidence="3" type="ORF">ACFSW4_03060</name>
</gene>
<reference evidence="4" key="1">
    <citation type="journal article" date="2019" name="Int. J. Syst. Evol. Microbiol.">
        <title>The Global Catalogue of Microorganisms (GCM) 10K type strain sequencing project: providing services to taxonomists for standard genome sequencing and annotation.</title>
        <authorList>
            <consortium name="The Broad Institute Genomics Platform"/>
            <consortium name="The Broad Institute Genome Sequencing Center for Infectious Disease"/>
            <person name="Wu L."/>
            <person name="Ma J."/>
        </authorList>
    </citation>
    <scope>NUCLEOTIDE SEQUENCE [LARGE SCALE GENOMIC DNA]</scope>
    <source>
        <strain evidence="4">TISTR 1571</strain>
    </source>
</reference>
<organism evidence="3 4">
    <name type="scientific">Piscibacillus salipiscarius</name>
    <dbReference type="NCBI Taxonomy" id="299480"/>
    <lineage>
        <taxon>Bacteria</taxon>
        <taxon>Bacillati</taxon>
        <taxon>Bacillota</taxon>
        <taxon>Bacilli</taxon>
        <taxon>Bacillales</taxon>
        <taxon>Bacillaceae</taxon>
        <taxon>Piscibacillus</taxon>
    </lineage>
</organism>
<evidence type="ECO:0000313" key="3">
    <source>
        <dbReference type="EMBL" id="MFD2637855.1"/>
    </source>
</evidence>
<dbReference type="RefSeq" id="WP_377327372.1">
    <property type="nucleotide sequence ID" value="NZ_JBHUMZ010000011.1"/>
</dbReference>
<proteinExistence type="predicted"/>
<dbReference type="Gene3D" id="3.10.580.10">
    <property type="entry name" value="CBS-domain"/>
    <property type="match status" value="1"/>
</dbReference>
<dbReference type="Pfam" id="PF00571">
    <property type="entry name" value="CBS"/>
    <property type="match status" value="2"/>
</dbReference>
<evidence type="ECO:0000259" key="2">
    <source>
        <dbReference type="PROSITE" id="PS51371"/>
    </source>
</evidence>
<name>A0ABW5Q7Q8_9BACI</name>
<keyword evidence="1" id="KW-0129">CBS domain</keyword>
<sequence>MKNSERYLIAFNQIEKFLSNEMNQNGQHVGFSKAVHQVGKNNRIVNRFKEDLLEFAVLRNAIVHERTDPEYVIAEPHDSTVEKIEKILNELTEPKKVIPTFSQEVKSFIVTDSLADVLNIIKDTHYSQFPVYDGKEFKGLLTANGITNWLAETVDEDLLSRNETTLEDILNYEEGTENYKFVSRDLSIYEAEDIFKDQVNKEDRIDAVLITHHGKPDESLLGIISAWDIIDIP</sequence>
<dbReference type="PROSITE" id="PS51371">
    <property type="entry name" value="CBS"/>
    <property type="match status" value="1"/>
</dbReference>
<dbReference type="EMBL" id="JBHUMZ010000011">
    <property type="protein sequence ID" value="MFD2637855.1"/>
    <property type="molecule type" value="Genomic_DNA"/>
</dbReference>
<keyword evidence="4" id="KW-1185">Reference proteome</keyword>
<feature type="domain" description="CBS" evidence="2">
    <location>
        <begin position="101"/>
        <end position="156"/>
    </location>
</feature>
<protein>
    <submittedName>
        <fullName evidence="3">CBS domain-containing protein</fullName>
    </submittedName>
</protein>
<dbReference type="InterPro" id="IPR046342">
    <property type="entry name" value="CBS_dom_sf"/>
</dbReference>
<evidence type="ECO:0000313" key="4">
    <source>
        <dbReference type="Proteomes" id="UP001597452"/>
    </source>
</evidence>
<accession>A0ABW5Q7Q8</accession>
<dbReference type="Proteomes" id="UP001597452">
    <property type="component" value="Unassembled WGS sequence"/>
</dbReference>